<feature type="domain" description="Pseudouridine synthase I TruA alpha/beta" evidence="5">
    <location>
        <begin position="245"/>
        <end position="360"/>
    </location>
</feature>
<dbReference type="SUPFAM" id="SSF55120">
    <property type="entry name" value="Pseudouridine synthase"/>
    <property type="match status" value="1"/>
</dbReference>
<reference evidence="6 7" key="1">
    <citation type="journal article" date="2018" name="Sci. Rep.">
        <title>Comparative analysis of the Pocillopora damicornis genome highlights role of immune system in coral evolution.</title>
        <authorList>
            <person name="Cunning R."/>
            <person name="Bay R.A."/>
            <person name="Gillette P."/>
            <person name="Baker A.C."/>
            <person name="Traylor-Knowles N."/>
        </authorList>
    </citation>
    <scope>NUCLEOTIDE SEQUENCE [LARGE SCALE GENOMIC DNA]</scope>
    <source>
        <strain evidence="6">RSMAS</strain>
        <tissue evidence="6">Whole animal</tissue>
    </source>
</reference>
<accession>A0A3M6UPD9</accession>
<dbReference type="STRING" id="46731.A0A3M6UPD9"/>
<dbReference type="GO" id="GO:0005634">
    <property type="term" value="C:nucleus"/>
    <property type="evidence" value="ECO:0007669"/>
    <property type="project" value="TreeGrafter"/>
</dbReference>
<keyword evidence="7" id="KW-1185">Reference proteome</keyword>
<evidence type="ECO:0000256" key="4">
    <source>
        <dbReference type="SAM" id="MobiDB-lite"/>
    </source>
</evidence>
<dbReference type="Proteomes" id="UP000275408">
    <property type="component" value="Unassembled WGS sequence"/>
</dbReference>
<dbReference type="Gene3D" id="3.30.70.580">
    <property type="entry name" value="Pseudouridine synthase I, catalytic domain, N-terminal subdomain"/>
    <property type="match status" value="1"/>
</dbReference>
<evidence type="ECO:0000259" key="5">
    <source>
        <dbReference type="Pfam" id="PF01416"/>
    </source>
</evidence>
<dbReference type="GO" id="GO:0031119">
    <property type="term" value="P:tRNA pseudouridine synthesis"/>
    <property type="evidence" value="ECO:0007669"/>
    <property type="project" value="TreeGrafter"/>
</dbReference>
<organism evidence="6 7">
    <name type="scientific">Pocillopora damicornis</name>
    <name type="common">Cauliflower coral</name>
    <name type="synonym">Millepora damicornis</name>
    <dbReference type="NCBI Taxonomy" id="46731"/>
    <lineage>
        <taxon>Eukaryota</taxon>
        <taxon>Metazoa</taxon>
        <taxon>Cnidaria</taxon>
        <taxon>Anthozoa</taxon>
        <taxon>Hexacorallia</taxon>
        <taxon>Scleractinia</taxon>
        <taxon>Astrocoeniina</taxon>
        <taxon>Pocilloporidae</taxon>
        <taxon>Pocillopora</taxon>
    </lineage>
</organism>
<protein>
    <recommendedName>
        <fullName evidence="5">Pseudouridine synthase I TruA alpha/beta domain-containing protein</fullName>
    </recommendedName>
</protein>
<dbReference type="GO" id="GO:1990481">
    <property type="term" value="P:mRNA pseudouridine synthesis"/>
    <property type="evidence" value="ECO:0007669"/>
    <property type="project" value="TreeGrafter"/>
</dbReference>
<dbReference type="InterPro" id="IPR020095">
    <property type="entry name" value="PsdUridine_synth_TruA_C"/>
</dbReference>
<feature type="region of interest" description="Disordered" evidence="4">
    <location>
        <begin position="50"/>
        <end position="78"/>
    </location>
</feature>
<dbReference type="EMBL" id="RCHS01001028">
    <property type="protein sequence ID" value="RMX55557.1"/>
    <property type="molecule type" value="Genomic_DNA"/>
</dbReference>
<evidence type="ECO:0000256" key="2">
    <source>
        <dbReference type="ARBA" id="ARBA00022694"/>
    </source>
</evidence>
<comment type="similarity">
    <text evidence="1">Belongs to the tRNA pseudouridine synthase TruA family.</text>
</comment>
<dbReference type="InterPro" id="IPR001406">
    <property type="entry name" value="PsdUridine_synth_TruA"/>
</dbReference>
<dbReference type="Pfam" id="PF01416">
    <property type="entry name" value="PseudoU_synth_1"/>
    <property type="match status" value="1"/>
</dbReference>
<evidence type="ECO:0000256" key="3">
    <source>
        <dbReference type="ARBA" id="ARBA00023235"/>
    </source>
</evidence>
<dbReference type="NCBIfam" id="TIGR00071">
    <property type="entry name" value="hisT_truA"/>
    <property type="match status" value="1"/>
</dbReference>
<feature type="compositionally biased region" description="Basic and acidic residues" evidence="4">
    <location>
        <begin position="50"/>
        <end position="70"/>
    </location>
</feature>
<dbReference type="PANTHER" id="PTHR11142">
    <property type="entry name" value="PSEUDOURIDYLATE SYNTHASE"/>
    <property type="match status" value="1"/>
</dbReference>
<dbReference type="GO" id="GO:0003723">
    <property type="term" value="F:RNA binding"/>
    <property type="evidence" value="ECO:0007669"/>
    <property type="project" value="InterPro"/>
</dbReference>
<evidence type="ECO:0000313" key="7">
    <source>
        <dbReference type="Proteomes" id="UP000275408"/>
    </source>
</evidence>
<proteinExistence type="inferred from homology"/>
<dbReference type="OrthoDB" id="25767at2759"/>
<dbReference type="GO" id="GO:0005737">
    <property type="term" value="C:cytoplasm"/>
    <property type="evidence" value="ECO:0007669"/>
    <property type="project" value="TreeGrafter"/>
</dbReference>
<keyword evidence="3" id="KW-0413">Isomerase</keyword>
<sequence>MDCGEHVVLDETTELQFLSKEELIQRVVKLTKEKEEVLLMLDESSSVEQKPDTKKAVVSADRRKNSKESKAGIGNTSKQKSFDFSRYHKRHIALKIAYLGWDFHGFASQESTENTIEGHLFAALYKACLVENRANSNYSRCGRTDKGVSAFSQVVSLDVRSNLAEGLGVIVSGDREKVQKRIGRTKEISEISYAHILNKLLPPEIRIIAWMPVEQEFDARFSCLHRTYKYFFPAANLDIEIMNCAAQKFVGKHDFRNFCKMDVASGVLTFERDLLSVTVEKIKNDSHHCSGYQICEITICGSAFLWHQVRCMVAVLFMIGQNLENKEVIDWMLDIKQCASRPQYNMASELPLVLYDCCYEQMSWKHECGTLEALLKDFQKLWTSQAIKTAILSKLTEKLDDAAVIKCVDRSNIAGEHDSGEIVSWSDTRQPQFHQLMSLVPFQIKNKTRKPLAKRDRHESFEFKLEVVNAKRRKAGKEEFAEKASESS</sequence>
<evidence type="ECO:0000313" key="6">
    <source>
        <dbReference type="EMBL" id="RMX55557.1"/>
    </source>
</evidence>
<dbReference type="InterPro" id="IPR020103">
    <property type="entry name" value="PsdUridine_synth_cat_dom_sf"/>
</dbReference>
<gene>
    <name evidence="6" type="ORF">pdam_00001637</name>
</gene>
<dbReference type="Gene3D" id="3.30.70.660">
    <property type="entry name" value="Pseudouridine synthase I, catalytic domain, C-terminal subdomain"/>
    <property type="match status" value="1"/>
</dbReference>
<dbReference type="GO" id="GO:0009982">
    <property type="term" value="F:pseudouridine synthase activity"/>
    <property type="evidence" value="ECO:0007669"/>
    <property type="project" value="InterPro"/>
</dbReference>
<keyword evidence="2" id="KW-0819">tRNA processing</keyword>
<name>A0A3M6UPD9_POCDA</name>
<evidence type="ECO:0000256" key="1">
    <source>
        <dbReference type="ARBA" id="ARBA00009375"/>
    </source>
</evidence>
<dbReference type="AlphaFoldDB" id="A0A3M6UPD9"/>
<dbReference type="CDD" id="cd02569">
    <property type="entry name" value="PseudoU_synth_ScPus3"/>
    <property type="match status" value="1"/>
</dbReference>
<dbReference type="InterPro" id="IPR041707">
    <property type="entry name" value="Pus3-like"/>
</dbReference>
<comment type="caution">
    <text evidence="6">The sequence shown here is derived from an EMBL/GenBank/DDBJ whole genome shotgun (WGS) entry which is preliminary data.</text>
</comment>
<dbReference type="InterPro" id="IPR020094">
    <property type="entry name" value="TruA/RsuA/RluB/E/F_N"/>
</dbReference>
<dbReference type="InterPro" id="IPR020097">
    <property type="entry name" value="PsdUridine_synth_TruA_a/b_dom"/>
</dbReference>
<dbReference type="OMA" id="YFGWEYN"/>
<dbReference type="HAMAP" id="MF_00171">
    <property type="entry name" value="TruA"/>
    <property type="match status" value="1"/>
</dbReference>
<dbReference type="PANTHER" id="PTHR11142:SF5">
    <property type="entry name" value="TRNA PSEUDOURIDINE(38_39) SYNTHASE"/>
    <property type="match status" value="1"/>
</dbReference>
<dbReference type="FunFam" id="3.30.70.580:FF:000007">
    <property type="entry name" value="tRNA pseudouridine synthase"/>
    <property type="match status" value="1"/>
</dbReference>